<dbReference type="Proteomes" id="UP001567538">
    <property type="component" value="Unassembled WGS sequence"/>
</dbReference>
<sequence length="86" mass="9102">MISACYDLSTDKQHSMIVNLSGTPYLFSDENVLTAIGCDDMLLQLNGRAVVDGCSAFCADKNGTGNWPLNGCCQQYIGGGSSLMEA</sequence>
<dbReference type="EMBL" id="JBEAFC010000014">
    <property type="protein sequence ID" value="KAL1533215.1"/>
    <property type="molecule type" value="Genomic_DNA"/>
</dbReference>
<reference evidence="1 2" key="1">
    <citation type="submission" date="2024-06" db="EMBL/GenBank/DDBJ databases">
        <title>A chromosome level genome sequence of Diviner's sage (Salvia divinorum).</title>
        <authorList>
            <person name="Ford S.A."/>
            <person name="Ro D.-K."/>
            <person name="Ness R.W."/>
            <person name="Phillips M.A."/>
        </authorList>
    </citation>
    <scope>NUCLEOTIDE SEQUENCE [LARGE SCALE GENOMIC DNA]</scope>
    <source>
        <strain evidence="1">SAF-2024a</strain>
        <tissue evidence="1">Leaf</tissue>
    </source>
</reference>
<keyword evidence="2" id="KW-1185">Reference proteome</keyword>
<organism evidence="1 2">
    <name type="scientific">Salvia divinorum</name>
    <name type="common">Maria pastora</name>
    <name type="synonym">Diviner's sage</name>
    <dbReference type="NCBI Taxonomy" id="28513"/>
    <lineage>
        <taxon>Eukaryota</taxon>
        <taxon>Viridiplantae</taxon>
        <taxon>Streptophyta</taxon>
        <taxon>Embryophyta</taxon>
        <taxon>Tracheophyta</taxon>
        <taxon>Spermatophyta</taxon>
        <taxon>Magnoliopsida</taxon>
        <taxon>eudicotyledons</taxon>
        <taxon>Gunneridae</taxon>
        <taxon>Pentapetalae</taxon>
        <taxon>asterids</taxon>
        <taxon>lamiids</taxon>
        <taxon>Lamiales</taxon>
        <taxon>Lamiaceae</taxon>
        <taxon>Nepetoideae</taxon>
        <taxon>Mentheae</taxon>
        <taxon>Salviinae</taxon>
        <taxon>Salvia</taxon>
        <taxon>Salvia subgen. Calosphace</taxon>
    </lineage>
</organism>
<evidence type="ECO:0000313" key="1">
    <source>
        <dbReference type="EMBL" id="KAL1533215.1"/>
    </source>
</evidence>
<proteinExistence type="predicted"/>
<gene>
    <name evidence="1" type="ORF">AAHA92_33132</name>
</gene>
<name>A0ABD1FN06_SALDI</name>
<dbReference type="AlphaFoldDB" id="A0ABD1FN06"/>
<protein>
    <submittedName>
        <fullName evidence="1">Uncharacterized protein</fullName>
    </submittedName>
</protein>
<evidence type="ECO:0000313" key="2">
    <source>
        <dbReference type="Proteomes" id="UP001567538"/>
    </source>
</evidence>
<comment type="caution">
    <text evidence="1">The sequence shown here is derived from an EMBL/GenBank/DDBJ whole genome shotgun (WGS) entry which is preliminary data.</text>
</comment>
<accession>A0ABD1FN06</accession>